<feature type="coiled-coil region" evidence="1">
    <location>
        <begin position="430"/>
        <end position="476"/>
    </location>
</feature>
<evidence type="ECO:0000313" key="2">
    <source>
        <dbReference type="EMBL" id="MBZ2165802.1"/>
    </source>
</evidence>
<dbReference type="EMBL" id="JAIOUQ010000007">
    <property type="protein sequence ID" value="MBZ2165802.1"/>
    <property type="molecule type" value="Genomic_DNA"/>
</dbReference>
<sequence length="480" mass="54928">MKDLDLFLKIEGSHRAVIVGHDPGLTVGIAILDLKGNLISLASFKEIRRSEIVSHIINYGRAVLIATDVFPAPKNVKKIASTLNSKIWSPYRSMSVESKIYIVDSYLQNIFTDKKSFNLPQNAHERDALAAAVKTYRDYLKKFQQIEKRAEKADLSYNEIDSVKTMVINGTSISTAIDQIVIDGEIKKNDSNKLNKESKDIITYGNSESERNIQLDEGKLDEKLSNDPNRIINSNLNDNVSISKLNNKLKSQQKYIKNLKLKNALLEDEIIENQSEISKLRSKINKLHREYTKKILQKKELSSKITMIKRLQEQYSNEKAKRIELEKKLESRKDISALELSENAVPVKIIESFTKEGIRDAFDRWKIKRDDVVLLKNSEGGGSQTALMIVQLDVKAVITMDKISDPAENIFKKNLIPLIPASDVKINSMNEFATINSKSLKREIDKWNETVMDQRKTEDEKKLMNLVEEYRAQRRRSSDQ</sequence>
<reference evidence="3" key="1">
    <citation type="journal article" date="2022" name="Microbiol. Resour. Announc.">
        <title>Draft Genome Sequence of a Methanogenic Archaeon from West Spitsbergen Permafrost.</title>
        <authorList>
            <person name="Trubitsyn V."/>
            <person name="Rivkina E."/>
            <person name="Shcherbakova V."/>
        </authorList>
    </citation>
    <scope>NUCLEOTIDE SEQUENCE [LARGE SCALE GENOMIC DNA]</scope>
    <source>
        <strain evidence="3">VT</strain>
    </source>
</reference>
<evidence type="ECO:0000313" key="3">
    <source>
        <dbReference type="Proteomes" id="UP000825933"/>
    </source>
</evidence>
<dbReference type="InterPro" id="IPR007408">
    <property type="entry name" value="DUF460"/>
</dbReference>
<dbReference type="AlphaFoldDB" id="A0A8T5UP85"/>
<name>A0A8T5UP85_9EURY</name>
<dbReference type="PANTHER" id="PTHR40707:SF1">
    <property type="entry name" value="DUF460 DOMAIN-CONTAINING PROTEIN"/>
    <property type="match status" value="1"/>
</dbReference>
<dbReference type="Proteomes" id="UP000825933">
    <property type="component" value="Unassembled WGS sequence"/>
</dbReference>
<comment type="caution">
    <text evidence="2">The sequence shown here is derived from an EMBL/GenBank/DDBJ whole genome shotgun (WGS) entry which is preliminary data.</text>
</comment>
<feature type="coiled-coil region" evidence="1">
    <location>
        <begin position="242"/>
        <end position="328"/>
    </location>
</feature>
<gene>
    <name evidence="2" type="ORF">K8N75_07090</name>
</gene>
<dbReference type="PANTHER" id="PTHR40707">
    <property type="entry name" value="POSSIBLE NUCLEASE OF RNASE H FOLD, RUVC/YQGF FAMILY"/>
    <property type="match status" value="1"/>
</dbReference>
<dbReference type="Pfam" id="PF04312">
    <property type="entry name" value="DUF460"/>
    <property type="match status" value="1"/>
</dbReference>
<organism evidence="2 3">
    <name type="scientific">Methanobacterium spitsbergense</name>
    <dbReference type="NCBI Taxonomy" id="2874285"/>
    <lineage>
        <taxon>Archaea</taxon>
        <taxon>Methanobacteriati</taxon>
        <taxon>Methanobacteriota</taxon>
        <taxon>Methanomada group</taxon>
        <taxon>Methanobacteria</taxon>
        <taxon>Methanobacteriales</taxon>
        <taxon>Methanobacteriaceae</taxon>
        <taxon>Methanobacterium</taxon>
    </lineage>
</organism>
<evidence type="ECO:0000256" key="1">
    <source>
        <dbReference type="SAM" id="Coils"/>
    </source>
</evidence>
<protein>
    <submittedName>
        <fullName evidence="2">DUF460 domain-containing protein</fullName>
    </submittedName>
</protein>
<keyword evidence="3" id="KW-1185">Reference proteome</keyword>
<keyword evidence="1" id="KW-0175">Coiled coil</keyword>
<proteinExistence type="predicted"/>
<accession>A0A8T5UP85</accession>
<dbReference type="RefSeq" id="WP_223791386.1">
    <property type="nucleotide sequence ID" value="NZ_JAIOUQ010000007.1"/>
</dbReference>